<keyword evidence="8" id="KW-1015">Disulfide bond</keyword>
<dbReference type="InterPro" id="IPR023753">
    <property type="entry name" value="FAD/NAD-binding_dom"/>
</dbReference>
<evidence type="ECO:0000256" key="14">
    <source>
        <dbReference type="RuleBase" id="RU003692"/>
    </source>
</evidence>
<feature type="binding site" evidence="12">
    <location>
        <position position="313"/>
    </location>
    <ligand>
        <name>FAD</name>
        <dbReference type="ChEBI" id="CHEBI:57692"/>
    </ligand>
</feature>
<evidence type="ECO:0000256" key="2">
    <source>
        <dbReference type="ARBA" id="ARBA00012608"/>
    </source>
</evidence>
<dbReference type="InterPro" id="IPR001100">
    <property type="entry name" value="Pyr_nuc-diS_OxRdtase"/>
</dbReference>
<organism evidence="17 18">
    <name type="scientific">Capnocytophaga canis</name>
    <dbReference type="NCBI Taxonomy" id="1848903"/>
    <lineage>
        <taxon>Bacteria</taxon>
        <taxon>Pseudomonadati</taxon>
        <taxon>Bacteroidota</taxon>
        <taxon>Flavobacteriia</taxon>
        <taxon>Flavobacteriales</taxon>
        <taxon>Flavobacteriaceae</taxon>
        <taxon>Capnocytophaga</taxon>
    </lineage>
</organism>
<dbReference type="FunFam" id="3.30.390.30:FF:000001">
    <property type="entry name" value="Dihydrolipoyl dehydrogenase"/>
    <property type="match status" value="1"/>
</dbReference>
<accession>A0A0B7IUY7</accession>
<feature type="disulfide bond" description="Redox-active" evidence="13">
    <location>
        <begin position="42"/>
        <end position="47"/>
    </location>
</feature>
<dbReference type="Gene3D" id="3.30.390.30">
    <property type="match status" value="1"/>
</dbReference>
<dbReference type="PANTHER" id="PTHR22912">
    <property type="entry name" value="DISULFIDE OXIDOREDUCTASE"/>
    <property type="match status" value="1"/>
</dbReference>
<evidence type="ECO:0000256" key="3">
    <source>
        <dbReference type="ARBA" id="ARBA00016961"/>
    </source>
</evidence>
<dbReference type="PRINTS" id="PR00411">
    <property type="entry name" value="PNDRDTASEI"/>
</dbReference>
<dbReference type="PIRSF" id="PIRSF000350">
    <property type="entry name" value="Mercury_reductase_MerA"/>
    <property type="match status" value="1"/>
</dbReference>
<dbReference type="RefSeq" id="WP_042008766.1">
    <property type="nucleotide sequence ID" value="NZ_CDOL01000243.1"/>
</dbReference>
<keyword evidence="6 14" id="KW-0560">Oxidoreductase</keyword>
<dbReference type="AlphaFoldDB" id="A0A0B7IUY7"/>
<reference evidence="17 18" key="1">
    <citation type="submission" date="2015-01" db="EMBL/GenBank/DDBJ databases">
        <authorList>
            <person name="Xiang T."/>
            <person name="Song Y."/>
            <person name="Huang L."/>
            <person name="Wang B."/>
            <person name="Wu P."/>
        </authorList>
    </citation>
    <scope>NUCLEOTIDE SEQUENCE [LARGE SCALE GENOMIC DNA]</scope>
    <source>
        <strain evidence="17 18">CcD93</strain>
    </source>
</reference>
<evidence type="ECO:0000256" key="10">
    <source>
        <dbReference type="ARBA" id="ARBA00049187"/>
    </source>
</evidence>
<dbReference type="Pfam" id="PF02852">
    <property type="entry name" value="Pyr_redox_dim"/>
    <property type="match status" value="1"/>
</dbReference>
<name>A0A0B7IUY7_9FLAO</name>
<dbReference type="InterPro" id="IPR050151">
    <property type="entry name" value="Class-I_Pyr_Nuc-Dis_Oxidored"/>
</dbReference>
<dbReference type="InterPro" id="IPR036188">
    <property type="entry name" value="FAD/NAD-bd_sf"/>
</dbReference>
<feature type="binding site" evidence="12">
    <location>
        <begin position="181"/>
        <end position="188"/>
    </location>
    <ligand>
        <name>NAD(+)</name>
        <dbReference type="ChEBI" id="CHEBI:57540"/>
    </ligand>
</feature>
<dbReference type="SUPFAM" id="SSF55424">
    <property type="entry name" value="FAD/NAD-linked reductases, dimerisation (C-terminal) domain"/>
    <property type="match status" value="1"/>
</dbReference>
<feature type="domain" description="FAD/NAD(P)-binding" evidence="16">
    <location>
        <begin position="4"/>
        <end position="328"/>
    </location>
</feature>
<feature type="active site" description="Proton acceptor" evidence="11">
    <location>
        <position position="445"/>
    </location>
</feature>
<evidence type="ECO:0000256" key="7">
    <source>
        <dbReference type="ARBA" id="ARBA00023027"/>
    </source>
</evidence>
<dbReference type="InterPro" id="IPR012999">
    <property type="entry name" value="Pyr_OxRdtase_I_AS"/>
</dbReference>
<comment type="similarity">
    <text evidence="1 14">Belongs to the class-I pyridine nucleotide-disulfide oxidoreductase family.</text>
</comment>
<dbReference type="PANTHER" id="PTHR22912:SF151">
    <property type="entry name" value="DIHYDROLIPOYL DEHYDROGENASE, MITOCHONDRIAL"/>
    <property type="match status" value="1"/>
</dbReference>
<evidence type="ECO:0000256" key="13">
    <source>
        <dbReference type="PIRSR" id="PIRSR000350-4"/>
    </source>
</evidence>
<keyword evidence="12" id="KW-0547">Nucleotide-binding</keyword>
<feature type="binding site" evidence="12">
    <location>
        <position position="116"/>
    </location>
    <ligand>
        <name>FAD</name>
        <dbReference type="ChEBI" id="CHEBI:57692"/>
    </ligand>
</feature>
<comment type="cofactor">
    <cofactor evidence="12 14">
        <name>FAD</name>
        <dbReference type="ChEBI" id="CHEBI:57692"/>
    </cofactor>
    <text evidence="12 14">Binds 1 FAD per subunit.</text>
</comment>
<evidence type="ECO:0000256" key="11">
    <source>
        <dbReference type="PIRSR" id="PIRSR000350-2"/>
    </source>
</evidence>
<feature type="binding site" evidence="12">
    <location>
        <begin position="144"/>
        <end position="146"/>
    </location>
    <ligand>
        <name>FAD</name>
        <dbReference type="ChEBI" id="CHEBI:57692"/>
    </ligand>
</feature>
<dbReference type="FunFam" id="3.50.50.60:FF:000001">
    <property type="entry name" value="Dihydrolipoyl dehydrogenase, mitochondrial"/>
    <property type="match status" value="1"/>
</dbReference>
<dbReference type="Gene3D" id="3.50.50.60">
    <property type="entry name" value="FAD/NAD(P)-binding domain"/>
    <property type="match status" value="2"/>
</dbReference>
<evidence type="ECO:0000313" key="17">
    <source>
        <dbReference type="EMBL" id="CEN53738.1"/>
    </source>
</evidence>
<dbReference type="STRING" id="1848903.CCAND38_10044"/>
<dbReference type="GO" id="GO:0006103">
    <property type="term" value="P:2-oxoglutarate metabolic process"/>
    <property type="evidence" value="ECO:0007669"/>
    <property type="project" value="TreeGrafter"/>
</dbReference>
<dbReference type="EMBL" id="CDOL01000243">
    <property type="protein sequence ID" value="CEN53738.1"/>
    <property type="molecule type" value="Genomic_DNA"/>
</dbReference>
<dbReference type="OrthoDB" id="9800167at2"/>
<dbReference type="GO" id="GO:0004148">
    <property type="term" value="F:dihydrolipoyl dehydrogenase (NADH) activity"/>
    <property type="evidence" value="ECO:0007669"/>
    <property type="project" value="UniProtKB-EC"/>
</dbReference>
<dbReference type="Pfam" id="PF07992">
    <property type="entry name" value="Pyr_redox_2"/>
    <property type="match status" value="1"/>
</dbReference>
<evidence type="ECO:0000313" key="18">
    <source>
        <dbReference type="Proteomes" id="UP000038200"/>
    </source>
</evidence>
<dbReference type="NCBIfam" id="TIGR01350">
    <property type="entry name" value="lipoamide_DH"/>
    <property type="match status" value="1"/>
</dbReference>
<proteinExistence type="inferred from homology"/>
<feature type="binding site" evidence="12">
    <location>
        <position position="51"/>
    </location>
    <ligand>
        <name>FAD</name>
        <dbReference type="ChEBI" id="CHEBI:57692"/>
    </ligand>
</feature>
<comment type="catalytic activity">
    <reaction evidence="10 14">
        <text>N(6)-[(R)-dihydrolipoyl]-L-lysyl-[protein] + NAD(+) = N(6)-[(R)-lipoyl]-L-lysyl-[protein] + NADH + H(+)</text>
        <dbReference type="Rhea" id="RHEA:15045"/>
        <dbReference type="Rhea" id="RHEA-COMP:10474"/>
        <dbReference type="Rhea" id="RHEA-COMP:10475"/>
        <dbReference type="ChEBI" id="CHEBI:15378"/>
        <dbReference type="ChEBI" id="CHEBI:57540"/>
        <dbReference type="ChEBI" id="CHEBI:57945"/>
        <dbReference type="ChEBI" id="CHEBI:83099"/>
        <dbReference type="ChEBI" id="CHEBI:83100"/>
        <dbReference type="EC" id="1.8.1.4"/>
    </reaction>
</comment>
<feature type="domain" description="Pyridine nucleotide-disulphide oxidoreductase dimerisation" evidence="15">
    <location>
        <begin position="347"/>
        <end position="456"/>
    </location>
</feature>
<comment type="miscellaneous">
    <text evidence="14">The active site is a redox-active disulfide bond.</text>
</comment>
<dbReference type="EC" id="1.8.1.4" evidence="2 14"/>
<gene>
    <name evidence="17" type="primary">odhL</name>
    <name evidence="17" type="ORF">CCAND93_530040</name>
</gene>
<keyword evidence="7 12" id="KW-0520">NAD</keyword>
<dbReference type="InterPro" id="IPR006258">
    <property type="entry name" value="Lipoamide_DH"/>
</dbReference>
<dbReference type="Proteomes" id="UP000038200">
    <property type="component" value="Unassembled WGS sequence"/>
</dbReference>
<evidence type="ECO:0000256" key="12">
    <source>
        <dbReference type="PIRSR" id="PIRSR000350-3"/>
    </source>
</evidence>
<dbReference type="InterPro" id="IPR004099">
    <property type="entry name" value="Pyr_nucl-diS_OxRdtase_dimer"/>
</dbReference>
<keyword evidence="9 14" id="KW-0676">Redox-active center</keyword>
<dbReference type="PRINTS" id="PR00368">
    <property type="entry name" value="FADPNR"/>
</dbReference>
<protein>
    <recommendedName>
        <fullName evidence="3 14">Dihydrolipoyl dehydrogenase</fullName>
        <ecNumber evidence="2 14">1.8.1.4</ecNumber>
    </recommendedName>
</protein>
<dbReference type="SUPFAM" id="SSF51905">
    <property type="entry name" value="FAD/NAD(P)-binding domain"/>
    <property type="match status" value="1"/>
</dbReference>
<dbReference type="GO" id="GO:0050660">
    <property type="term" value="F:flavin adenine dinucleotide binding"/>
    <property type="evidence" value="ECO:0007669"/>
    <property type="project" value="InterPro"/>
</dbReference>
<sequence length="467" mass="50594">MKKYDVVVIGSGPGGYVAAIRSAQLGFKTAIVEKYNTLGGTCLNVGCIPSKALLDSSHHYEDALKHFAAHGIEITGEVKISLEKMIDRKKTVVEQTCAGINFLMDKNKIDVFHGVGSFVNNTQLKITNENQVEKIEAKYIIIATGSKPSTLPFITVDKERIITSTEALKLKEIPKHLIVIGGGVIGLELGQVYRRLGAEVSVVEYMDSIIPTMDKGLGKELTKVLKKQGFKFYTSHQVKEVSRSGEVVNVKATNSKGEEVSLQGDYCLVAVGRRPYTEGLNLEAVGVKKDERGRVEVNSHLQTSVPNIYAIGDVVRGAMLAHKAEEEGVLVAEQLAGQKPHIDYNLIPGVVYTWPEVAAVGKTEEQLKAEGVAFKVGQFPMRALGRARASMDIDGFVKILADATTDEILGVHMIGARAADMIAEAVTAMEFKASAEDISRISHAHPTFTEAIKEAALAATDNRALHV</sequence>
<evidence type="ECO:0000256" key="4">
    <source>
        <dbReference type="ARBA" id="ARBA00022630"/>
    </source>
</evidence>
<keyword evidence="5 12" id="KW-0274">FAD</keyword>
<dbReference type="InterPro" id="IPR016156">
    <property type="entry name" value="FAD/NAD-linked_Rdtase_dimer_sf"/>
</dbReference>
<evidence type="ECO:0000256" key="5">
    <source>
        <dbReference type="ARBA" id="ARBA00022827"/>
    </source>
</evidence>
<evidence type="ECO:0000259" key="16">
    <source>
        <dbReference type="Pfam" id="PF07992"/>
    </source>
</evidence>
<evidence type="ECO:0000256" key="8">
    <source>
        <dbReference type="ARBA" id="ARBA00023157"/>
    </source>
</evidence>
<dbReference type="PROSITE" id="PS00076">
    <property type="entry name" value="PYRIDINE_REDOX_1"/>
    <property type="match status" value="1"/>
</dbReference>
<keyword evidence="4 14" id="KW-0285">Flavoprotein</keyword>
<evidence type="ECO:0000256" key="1">
    <source>
        <dbReference type="ARBA" id="ARBA00007532"/>
    </source>
</evidence>
<evidence type="ECO:0000256" key="6">
    <source>
        <dbReference type="ARBA" id="ARBA00023002"/>
    </source>
</evidence>
<feature type="binding site" evidence="12">
    <location>
        <begin position="319"/>
        <end position="322"/>
    </location>
    <ligand>
        <name>FAD</name>
        <dbReference type="ChEBI" id="CHEBI:57692"/>
    </ligand>
</feature>
<evidence type="ECO:0000256" key="9">
    <source>
        <dbReference type="ARBA" id="ARBA00023284"/>
    </source>
</evidence>
<feature type="binding site" evidence="12">
    <location>
        <position position="272"/>
    </location>
    <ligand>
        <name>NAD(+)</name>
        <dbReference type="ChEBI" id="CHEBI:57540"/>
    </ligand>
</feature>
<evidence type="ECO:0000259" key="15">
    <source>
        <dbReference type="Pfam" id="PF02852"/>
    </source>
</evidence>
<feature type="binding site" evidence="12">
    <location>
        <position position="204"/>
    </location>
    <ligand>
        <name>NAD(+)</name>
        <dbReference type="ChEBI" id="CHEBI:57540"/>
    </ligand>
</feature>
<dbReference type="GO" id="GO:0005737">
    <property type="term" value="C:cytoplasm"/>
    <property type="evidence" value="ECO:0007669"/>
    <property type="project" value="UniProtKB-ARBA"/>
</dbReference>